<name>A7HP22_PARL1</name>
<keyword evidence="4" id="KW-1185">Reference proteome</keyword>
<reference evidence="3 4" key="1">
    <citation type="journal article" date="2011" name="Stand. Genomic Sci.">
        <title>Complete genome sequence of Parvibaculum lavamentivorans type strain (DS-1(T)).</title>
        <authorList>
            <person name="Schleheck D."/>
            <person name="Weiss M."/>
            <person name="Pitluck S."/>
            <person name="Bruce D."/>
            <person name="Land M.L."/>
            <person name="Han S."/>
            <person name="Saunders E."/>
            <person name="Tapia R."/>
            <person name="Detter C."/>
            <person name="Brettin T."/>
            <person name="Han J."/>
            <person name="Woyke T."/>
            <person name="Goodwin L."/>
            <person name="Pennacchio L."/>
            <person name="Nolan M."/>
            <person name="Cook A.M."/>
            <person name="Kjelleberg S."/>
            <person name="Thomas T."/>
        </authorList>
    </citation>
    <scope>NUCLEOTIDE SEQUENCE [LARGE SCALE GENOMIC DNA]</scope>
    <source>
        <strain evidence="4">DS-1 / DSM 13023 / NCIMB 13966</strain>
    </source>
</reference>
<dbReference type="CDD" id="cd02042">
    <property type="entry name" value="ParAB_family"/>
    <property type="match status" value="1"/>
</dbReference>
<evidence type="ECO:0000313" key="4">
    <source>
        <dbReference type="Proteomes" id="UP000006377"/>
    </source>
</evidence>
<dbReference type="Gene3D" id="3.40.50.300">
    <property type="entry name" value="P-loop containing nucleotide triphosphate hydrolases"/>
    <property type="match status" value="1"/>
</dbReference>
<dbReference type="EMBL" id="CP000774">
    <property type="protein sequence ID" value="ABS61655.1"/>
    <property type="molecule type" value="Genomic_DNA"/>
</dbReference>
<dbReference type="RefSeq" id="WP_011994946.1">
    <property type="nucleotide sequence ID" value="NC_009719.1"/>
</dbReference>
<dbReference type="OrthoDB" id="9804460at2"/>
<organism evidence="3 4">
    <name type="scientific">Parvibaculum lavamentivorans (strain DS-1 / DSM 13023 / NCIMB 13966)</name>
    <dbReference type="NCBI Taxonomy" id="402881"/>
    <lineage>
        <taxon>Bacteria</taxon>
        <taxon>Pseudomonadati</taxon>
        <taxon>Pseudomonadota</taxon>
        <taxon>Alphaproteobacteria</taxon>
        <taxon>Hyphomicrobiales</taxon>
        <taxon>Parvibaculaceae</taxon>
        <taxon>Parvibaculum</taxon>
    </lineage>
</organism>
<dbReference type="KEGG" id="pla:Plav_0032"/>
<feature type="domain" description="CobQ/CobB/MinD/ParA nucleotide binding" evidence="2">
    <location>
        <begin position="4"/>
        <end position="177"/>
    </location>
</feature>
<dbReference type="SUPFAM" id="SSF52540">
    <property type="entry name" value="P-loop containing nucleoside triphosphate hydrolases"/>
    <property type="match status" value="1"/>
</dbReference>
<evidence type="ECO:0000256" key="1">
    <source>
        <dbReference type="SAM" id="MobiDB-lite"/>
    </source>
</evidence>
<evidence type="ECO:0000259" key="2">
    <source>
        <dbReference type="Pfam" id="PF01656"/>
    </source>
</evidence>
<dbReference type="InterPro" id="IPR002586">
    <property type="entry name" value="CobQ/CobB/MinD/ParA_Nub-bd_dom"/>
</dbReference>
<dbReference type="Proteomes" id="UP000006377">
    <property type="component" value="Chromosome"/>
</dbReference>
<accession>A7HP22</accession>
<dbReference type="Pfam" id="PF01656">
    <property type="entry name" value="CbiA"/>
    <property type="match status" value="1"/>
</dbReference>
<dbReference type="HOGENOM" id="CLU_037612_5_3_5"/>
<dbReference type="eggNOG" id="COG1192">
    <property type="taxonomic scope" value="Bacteria"/>
</dbReference>
<protein>
    <submittedName>
        <fullName evidence="3">Cobyrinic acid ac-diamide synthase</fullName>
    </submittedName>
</protein>
<dbReference type="InterPro" id="IPR027417">
    <property type="entry name" value="P-loop_NTPase"/>
</dbReference>
<proteinExistence type="predicted"/>
<sequence length="234" mass="24691">MHVIAFASQKGGSGKTTLAGHIAVEAERRGAGPVALIDTDPQGSLSQWWNAREAERPFFVRASNEGLEADLQRLRDGGVRLVIIDTPPAITSTIGHVVSLSDLVVIPTRPSPHDLRAAGATVRICEEIGKPLVFAVNGASPRARITTEAVIALSHHGPVAPSILHQRIDFASSMIDGRTVMEIASQTKSPEEIAELWSFLEDRLTGRETAPLSSGSFLPGSGAGKPDSALRGAA</sequence>
<dbReference type="AlphaFoldDB" id="A7HP22"/>
<feature type="region of interest" description="Disordered" evidence="1">
    <location>
        <begin position="210"/>
        <end position="234"/>
    </location>
</feature>
<dbReference type="STRING" id="402881.Plav_0032"/>
<gene>
    <name evidence="3" type="ordered locus">Plav_0032</name>
</gene>
<dbReference type="PIRSF" id="PIRSF009320">
    <property type="entry name" value="Nuc_binding_HP_1000"/>
    <property type="match status" value="1"/>
</dbReference>
<feature type="compositionally biased region" description="Low complexity" evidence="1">
    <location>
        <begin position="210"/>
        <end position="220"/>
    </location>
</feature>
<dbReference type="InterPro" id="IPR050678">
    <property type="entry name" value="DNA_Partitioning_ATPase"/>
</dbReference>
<evidence type="ECO:0000313" key="3">
    <source>
        <dbReference type="EMBL" id="ABS61655.1"/>
    </source>
</evidence>
<dbReference type="PANTHER" id="PTHR13696">
    <property type="entry name" value="P-LOOP CONTAINING NUCLEOSIDE TRIPHOSPHATE HYDROLASE"/>
    <property type="match status" value="1"/>
</dbReference>
<dbReference type="PANTHER" id="PTHR13696:SF96">
    <property type="entry name" value="COBQ_COBB_MIND_PARA NUCLEOTIDE BINDING DOMAIN-CONTAINING PROTEIN"/>
    <property type="match status" value="1"/>
</dbReference>